<name>A0A0A9FD08_ARUDO</name>
<sequence>MRRDKGRTVDDPDLVL</sequence>
<reference evidence="1" key="1">
    <citation type="submission" date="2014-09" db="EMBL/GenBank/DDBJ databases">
        <authorList>
            <person name="Magalhaes I.L.F."/>
            <person name="Oliveira U."/>
            <person name="Santos F.R."/>
            <person name="Vidigal T.H.D.A."/>
            <person name="Brescovit A.D."/>
            <person name="Santos A.J."/>
        </authorList>
    </citation>
    <scope>NUCLEOTIDE SEQUENCE</scope>
    <source>
        <tissue evidence="1">Shoot tissue taken approximately 20 cm above the soil surface</tissue>
    </source>
</reference>
<protein>
    <submittedName>
        <fullName evidence="1">Uncharacterized protein</fullName>
    </submittedName>
</protein>
<dbReference type="EMBL" id="GBRH01191783">
    <property type="protein sequence ID" value="JAE06113.1"/>
    <property type="molecule type" value="Transcribed_RNA"/>
</dbReference>
<proteinExistence type="predicted"/>
<accession>A0A0A9FD08</accession>
<dbReference type="AlphaFoldDB" id="A0A0A9FD08"/>
<evidence type="ECO:0000313" key="1">
    <source>
        <dbReference type="EMBL" id="JAE06113.1"/>
    </source>
</evidence>
<reference evidence="1" key="2">
    <citation type="journal article" date="2015" name="Data Brief">
        <title>Shoot transcriptome of the giant reed, Arundo donax.</title>
        <authorList>
            <person name="Barrero R.A."/>
            <person name="Guerrero F.D."/>
            <person name="Moolhuijzen P."/>
            <person name="Goolsby J.A."/>
            <person name="Tidwell J."/>
            <person name="Bellgard S.E."/>
            <person name="Bellgard M.I."/>
        </authorList>
    </citation>
    <scope>NUCLEOTIDE SEQUENCE</scope>
    <source>
        <tissue evidence="1">Shoot tissue taken approximately 20 cm above the soil surface</tissue>
    </source>
</reference>
<organism evidence="1">
    <name type="scientific">Arundo donax</name>
    <name type="common">Giant reed</name>
    <name type="synonym">Donax arundinaceus</name>
    <dbReference type="NCBI Taxonomy" id="35708"/>
    <lineage>
        <taxon>Eukaryota</taxon>
        <taxon>Viridiplantae</taxon>
        <taxon>Streptophyta</taxon>
        <taxon>Embryophyta</taxon>
        <taxon>Tracheophyta</taxon>
        <taxon>Spermatophyta</taxon>
        <taxon>Magnoliopsida</taxon>
        <taxon>Liliopsida</taxon>
        <taxon>Poales</taxon>
        <taxon>Poaceae</taxon>
        <taxon>PACMAD clade</taxon>
        <taxon>Arundinoideae</taxon>
        <taxon>Arundineae</taxon>
        <taxon>Arundo</taxon>
    </lineage>
</organism>